<evidence type="ECO:0000259" key="10">
    <source>
        <dbReference type="PROSITE" id="PS50851"/>
    </source>
</evidence>
<keyword evidence="4 8" id="KW-0597">Phosphoprotein</keyword>
<feature type="domain" description="HPt" evidence="11">
    <location>
        <begin position="5"/>
        <end position="109"/>
    </location>
</feature>
<keyword evidence="5" id="KW-0808">Transferase</keyword>
<protein>
    <recommendedName>
        <fullName evidence="2">histidine kinase</fullName>
        <ecNumber evidence="2">2.7.13.3</ecNumber>
    </recommendedName>
</protein>
<evidence type="ECO:0000259" key="9">
    <source>
        <dbReference type="PROSITE" id="PS50109"/>
    </source>
</evidence>
<keyword evidence="3" id="KW-0145">Chemotaxis</keyword>
<dbReference type="EMBL" id="JAEEGC010000043">
    <property type="protein sequence ID" value="MBV7273372.1"/>
    <property type="molecule type" value="Genomic_DNA"/>
</dbReference>
<organism evidence="12 13">
    <name type="scientific">Clostridium thailandense</name>
    <dbReference type="NCBI Taxonomy" id="2794346"/>
    <lineage>
        <taxon>Bacteria</taxon>
        <taxon>Bacillati</taxon>
        <taxon>Bacillota</taxon>
        <taxon>Clostridia</taxon>
        <taxon>Eubacteriales</taxon>
        <taxon>Clostridiaceae</taxon>
        <taxon>Clostridium</taxon>
    </lineage>
</organism>
<dbReference type="Pfam" id="PF02518">
    <property type="entry name" value="HATPase_c"/>
    <property type="match status" value="1"/>
</dbReference>
<evidence type="ECO:0000256" key="2">
    <source>
        <dbReference type="ARBA" id="ARBA00012438"/>
    </source>
</evidence>
<proteinExistence type="predicted"/>
<accession>A0A949TQ61</accession>
<evidence type="ECO:0000313" key="13">
    <source>
        <dbReference type="Proteomes" id="UP000694308"/>
    </source>
</evidence>
<dbReference type="RefSeq" id="WP_218320403.1">
    <property type="nucleotide sequence ID" value="NZ_JAEEGC010000043.1"/>
</dbReference>
<dbReference type="AlphaFoldDB" id="A0A949TQ61"/>
<dbReference type="Pfam" id="PF01584">
    <property type="entry name" value="CheW"/>
    <property type="match status" value="1"/>
</dbReference>
<dbReference type="InterPro" id="IPR008207">
    <property type="entry name" value="Sig_transdc_His_kin_Hpt_dom"/>
</dbReference>
<dbReference type="InterPro" id="IPR004105">
    <property type="entry name" value="CheA-like_dim"/>
</dbReference>
<dbReference type="Pfam" id="PF02895">
    <property type="entry name" value="H-kinase_dim"/>
    <property type="match status" value="1"/>
</dbReference>
<gene>
    <name evidence="12" type="ORF">I6U48_10670</name>
</gene>
<dbReference type="GO" id="GO:0000155">
    <property type="term" value="F:phosphorelay sensor kinase activity"/>
    <property type="evidence" value="ECO:0007669"/>
    <property type="project" value="InterPro"/>
</dbReference>
<evidence type="ECO:0000256" key="3">
    <source>
        <dbReference type="ARBA" id="ARBA00022500"/>
    </source>
</evidence>
<dbReference type="GO" id="GO:0005737">
    <property type="term" value="C:cytoplasm"/>
    <property type="evidence" value="ECO:0007669"/>
    <property type="project" value="InterPro"/>
</dbReference>
<dbReference type="SMART" id="SM00073">
    <property type="entry name" value="HPT"/>
    <property type="match status" value="1"/>
</dbReference>
<dbReference type="InterPro" id="IPR051315">
    <property type="entry name" value="Bact_Chemotaxis_CheA"/>
</dbReference>
<evidence type="ECO:0000313" key="12">
    <source>
        <dbReference type="EMBL" id="MBV7273372.1"/>
    </source>
</evidence>
<dbReference type="PROSITE" id="PS50109">
    <property type="entry name" value="HIS_KIN"/>
    <property type="match status" value="1"/>
</dbReference>
<comment type="catalytic activity">
    <reaction evidence="1">
        <text>ATP + protein L-histidine = ADP + protein N-phospho-L-histidine.</text>
        <dbReference type="EC" id="2.7.13.3"/>
    </reaction>
</comment>
<evidence type="ECO:0000259" key="11">
    <source>
        <dbReference type="PROSITE" id="PS50894"/>
    </source>
</evidence>
<evidence type="ECO:0000256" key="6">
    <source>
        <dbReference type="ARBA" id="ARBA00022777"/>
    </source>
</evidence>
<dbReference type="InterPro" id="IPR002545">
    <property type="entry name" value="CheW-lke_dom"/>
</dbReference>
<feature type="domain" description="CheW-like" evidence="10">
    <location>
        <begin position="472"/>
        <end position="606"/>
    </location>
</feature>
<dbReference type="InterPro" id="IPR005467">
    <property type="entry name" value="His_kinase_dom"/>
</dbReference>
<dbReference type="EC" id="2.7.13.3" evidence="2"/>
<feature type="modified residue" description="Phosphohistidine" evidence="8">
    <location>
        <position position="52"/>
    </location>
</feature>
<dbReference type="InterPro" id="IPR003594">
    <property type="entry name" value="HATPase_dom"/>
</dbReference>
<evidence type="ECO:0000256" key="7">
    <source>
        <dbReference type="ARBA" id="ARBA00035100"/>
    </source>
</evidence>
<evidence type="ECO:0000256" key="4">
    <source>
        <dbReference type="ARBA" id="ARBA00022553"/>
    </source>
</evidence>
<dbReference type="CDD" id="cd00088">
    <property type="entry name" value="HPT"/>
    <property type="match status" value="1"/>
</dbReference>
<dbReference type="Pfam" id="PF01627">
    <property type="entry name" value="Hpt"/>
    <property type="match status" value="1"/>
</dbReference>
<dbReference type="SMART" id="SM01231">
    <property type="entry name" value="H-kinase_dim"/>
    <property type="match status" value="1"/>
</dbReference>
<dbReference type="CDD" id="cd16916">
    <property type="entry name" value="HATPase_CheA-like"/>
    <property type="match status" value="1"/>
</dbReference>
<comment type="caution">
    <text evidence="12">The sequence shown here is derived from an EMBL/GenBank/DDBJ whole genome shotgun (WGS) entry which is preliminary data.</text>
</comment>
<name>A0A949TQ61_9CLOT</name>
<dbReference type="FunFam" id="3.30.565.10:FF:000016">
    <property type="entry name" value="Chemotaxis protein CheA, putative"/>
    <property type="match status" value="1"/>
</dbReference>
<comment type="function">
    <text evidence="7">Involved in the transmission of sensory signals from the chemoreceptors to the flagellar motors. CheA is autophosphorylated; it can transfer its phosphate group to either CheB or CheY.</text>
</comment>
<dbReference type="SMART" id="SM00260">
    <property type="entry name" value="CheW"/>
    <property type="match status" value="1"/>
</dbReference>
<reference evidence="12" key="1">
    <citation type="submission" date="2020-12" db="EMBL/GenBank/DDBJ databases">
        <title>Clostridium thailandense sp. nov., a novel acetogenic bacterium isolated from peat land soil in Thailand.</title>
        <authorList>
            <person name="Chaikitkaew S."/>
            <person name="Birkeland N.K."/>
        </authorList>
    </citation>
    <scope>NUCLEOTIDE SEQUENCE</scope>
    <source>
        <strain evidence="12">PL3</strain>
    </source>
</reference>
<dbReference type="PANTHER" id="PTHR43395:SF10">
    <property type="entry name" value="CHEMOTAXIS PROTEIN CHEA"/>
    <property type="match status" value="1"/>
</dbReference>
<evidence type="ECO:0000256" key="5">
    <source>
        <dbReference type="ARBA" id="ARBA00022679"/>
    </source>
</evidence>
<dbReference type="GO" id="GO:0006935">
    <property type="term" value="P:chemotaxis"/>
    <property type="evidence" value="ECO:0007669"/>
    <property type="project" value="UniProtKB-KW"/>
</dbReference>
<dbReference type="SMART" id="SM00387">
    <property type="entry name" value="HATPase_c"/>
    <property type="match status" value="1"/>
</dbReference>
<sequence>MIYVFENRDLKILDSFTKEAVEDLGALEKELLKLETASNNMELINNILRRIHSIKGGASFLGVSIITKLSHAIEQVIYKIKNKDIVMNSNIMDHLMKGIDLLGDFIYHMKEKVKEALLEDYRDKFEINLNDEESSKDLIIRLKEIIEEKSQNKDMMKKNCDTRDEDNLRDVDLKNSKVNKAFEKTIMMDPNNTQKEKIVKNKNSKEDSKKNLQLQSIRVNQKKLDTMMDMIAELMITKNAFMHISKKISMDYNIPELAKEVKEIGASVNRISNELQSNIMSIRMIEIKSVFQKMPRIIREISQAANKKINLITEGETTEIDKSIIEQMSDPLVHIIRNAADHGIESIEERVKKGKNQEGNIYLRAYNKNKYVYIEVEDDGKGINHEEIRQKAVDKGFIKADEAEKMSKNQLLNLIFLPGFSTAKKVTEISGRGVGMDVVKSNITKINGVVSIDSEIGNGTKITIKLPLTLVVSRGLLVEIEKEKYILPIENVVETVKISKENIYEFAGKHFAYLRGGVIGIEWLKKILMLKGVNEDLEELNAVIISNGIDKVGIIVDKLLNEQEFIVKPLTDYLSAIEGILGSTLLGNGQVVIILNPSDIMKMALG</sequence>
<dbReference type="Proteomes" id="UP000694308">
    <property type="component" value="Unassembled WGS sequence"/>
</dbReference>
<keyword evidence="13" id="KW-1185">Reference proteome</keyword>
<evidence type="ECO:0000256" key="1">
    <source>
        <dbReference type="ARBA" id="ARBA00000085"/>
    </source>
</evidence>
<feature type="domain" description="Histidine kinase" evidence="9">
    <location>
        <begin position="256"/>
        <end position="470"/>
    </location>
</feature>
<dbReference type="PROSITE" id="PS50851">
    <property type="entry name" value="CHEW"/>
    <property type="match status" value="1"/>
</dbReference>
<keyword evidence="6" id="KW-0418">Kinase</keyword>
<evidence type="ECO:0000256" key="8">
    <source>
        <dbReference type="PROSITE-ProRule" id="PRU00110"/>
    </source>
</evidence>
<dbReference type="PROSITE" id="PS50894">
    <property type="entry name" value="HPT"/>
    <property type="match status" value="1"/>
</dbReference>
<dbReference type="PANTHER" id="PTHR43395">
    <property type="entry name" value="SENSOR HISTIDINE KINASE CHEA"/>
    <property type="match status" value="1"/>
</dbReference>